<comment type="similarity">
    <text evidence="2 8">Belongs to the Tim17/Tim22/Tim23 family.</text>
</comment>
<dbReference type="RefSeq" id="XP_003673405.1">
    <property type="nucleotide sequence ID" value="XM_003673357.1"/>
</dbReference>
<evidence type="ECO:0000256" key="1">
    <source>
        <dbReference type="ARBA" id="ARBA00004448"/>
    </source>
</evidence>
<dbReference type="PANTHER" id="PTHR15371:SF0">
    <property type="entry name" value="SD19278P"/>
    <property type="match status" value="1"/>
</dbReference>
<gene>
    <name evidence="10" type="primary">NCAS0A04600</name>
    <name evidence="10" type="ordered locus">NCAS_0A04600</name>
</gene>
<keyword evidence="3" id="KW-0812">Transmembrane</keyword>
<keyword evidence="8" id="KW-0813">Transport</keyword>
<dbReference type="GeneID" id="96900503"/>
<reference key="2">
    <citation type="submission" date="2011-08" db="EMBL/GenBank/DDBJ databases">
        <title>Genome sequence of Naumovozyma castellii.</title>
        <authorList>
            <person name="Gordon J.L."/>
            <person name="Armisen D."/>
            <person name="Proux-Wera E."/>
            <person name="OhEigeartaigh S.S."/>
            <person name="Byrne K.P."/>
            <person name="Wolfe K.H."/>
        </authorList>
    </citation>
    <scope>NUCLEOTIDE SEQUENCE</scope>
    <source>
        <strain>Type strain:CBS 4309</strain>
    </source>
</reference>
<keyword evidence="7" id="KW-0472">Membrane</keyword>
<comment type="subunit">
    <text evidence="8">Component of the TIM23 complex, at least composed of TIM23, TIM17, TIM50 and TIM21.</text>
</comment>
<name>G0V6C6_NAUCA</name>
<evidence type="ECO:0000313" key="10">
    <source>
        <dbReference type="EMBL" id="CCC67018.1"/>
    </source>
</evidence>
<evidence type="ECO:0000256" key="5">
    <source>
        <dbReference type="ARBA" id="ARBA00022989"/>
    </source>
</evidence>
<dbReference type="NCBIfam" id="TIGR00983">
    <property type="entry name" value="3a0801s02tim23"/>
    <property type="match status" value="1"/>
</dbReference>
<proteinExistence type="inferred from homology"/>
<evidence type="ECO:0000256" key="3">
    <source>
        <dbReference type="ARBA" id="ARBA00022692"/>
    </source>
</evidence>
<dbReference type="GO" id="GO:0005744">
    <property type="term" value="C:TIM23 mitochondrial import inner membrane translocase complex"/>
    <property type="evidence" value="ECO:0007669"/>
    <property type="project" value="EnsemblFungi"/>
</dbReference>
<accession>G0V6C6</accession>
<dbReference type="HOGENOM" id="CLU_063935_1_0_1"/>
<dbReference type="STRING" id="1064592.G0V6C6"/>
<evidence type="ECO:0000256" key="2">
    <source>
        <dbReference type="ARBA" id="ARBA00008444"/>
    </source>
</evidence>
<comment type="function">
    <text evidence="8">Essential component of the TIM23 complex, a complex that mediates the translocation of transit peptide-containing proteins across the mitochondrial inner membrane.</text>
</comment>
<dbReference type="Pfam" id="PF02466">
    <property type="entry name" value="Tim17"/>
    <property type="match status" value="1"/>
</dbReference>
<reference evidence="11" key="1">
    <citation type="journal article" date="2011" name="Proc. Natl. Acad. Sci. U.S.A.">
        <title>Evolutionary erosion of yeast sex chromosomes by mating-type switching accidents.</title>
        <authorList>
            <person name="Gordon J.L."/>
            <person name="Armisen D."/>
            <person name="Proux-Wera E."/>
            <person name="Oheigeartaigh S.S."/>
            <person name="Byrne K.P."/>
            <person name="Wolfe K.H."/>
        </authorList>
    </citation>
    <scope>NUCLEOTIDE SEQUENCE [LARGE SCALE GENOMIC DNA]</scope>
    <source>
        <strain evidence="11">ATCC 76901 / BCRC 22586 / CBS 4309 / NBRC 1992 / NRRL Y-12630</strain>
    </source>
</reference>
<dbReference type="EMBL" id="HE576752">
    <property type="protein sequence ID" value="CCC67018.1"/>
    <property type="molecule type" value="Genomic_DNA"/>
</dbReference>
<evidence type="ECO:0000256" key="4">
    <source>
        <dbReference type="ARBA" id="ARBA00022792"/>
    </source>
</evidence>
<dbReference type="Proteomes" id="UP000001640">
    <property type="component" value="Chromosome 1"/>
</dbReference>
<dbReference type="GO" id="GO:0030150">
    <property type="term" value="P:protein import into mitochondrial matrix"/>
    <property type="evidence" value="ECO:0007669"/>
    <property type="project" value="EnsemblFungi"/>
</dbReference>
<evidence type="ECO:0000313" key="11">
    <source>
        <dbReference type="Proteomes" id="UP000001640"/>
    </source>
</evidence>
<keyword evidence="6 8" id="KW-0496">Mitochondrion</keyword>
<dbReference type="GO" id="GO:0030943">
    <property type="term" value="F:mitochondrion targeting sequence binding"/>
    <property type="evidence" value="ECO:0007669"/>
    <property type="project" value="EnsemblFungi"/>
</dbReference>
<dbReference type="GO" id="GO:0008320">
    <property type="term" value="F:protein transmembrane transporter activity"/>
    <property type="evidence" value="ECO:0007669"/>
    <property type="project" value="EnsemblFungi"/>
</dbReference>
<dbReference type="InterPro" id="IPR005681">
    <property type="entry name" value="Tim23"/>
</dbReference>
<keyword evidence="11" id="KW-1185">Reference proteome</keyword>
<keyword evidence="4 8" id="KW-0999">Mitochondrion inner membrane</keyword>
<keyword evidence="5" id="KW-1133">Transmembrane helix</keyword>
<dbReference type="KEGG" id="ncs:NCAS_0A04600"/>
<dbReference type="InParanoid" id="G0V6C6"/>
<feature type="region of interest" description="Disordered" evidence="9">
    <location>
        <begin position="1"/>
        <end position="28"/>
    </location>
</feature>
<protein>
    <recommendedName>
        <fullName evidence="8">Mitochondrial import inner membrane translocase subunit TIM23</fullName>
    </recommendedName>
</protein>
<dbReference type="InterPro" id="IPR045238">
    <property type="entry name" value="Tim23-like"/>
</dbReference>
<evidence type="ECO:0000256" key="9">
    <source>
        <dbReference type="SAM" id="MobiDB-lite"/>
    </source>
</evidence>
<keyword evidence="8" id="KW-0811">Translocation</keyword>
<comment type="subcellular location">
    <subcellularLocation>
        <location evidence="1 8">Mitochondrion inner membrane</location>
        <topology evidence="1 8">Multi-pass membrane protein</topology>
    </subcellularLocation>
</comment>
<dbReference type="FunCoup" id="G0V6C6">
    <property type="interactions" value="654"/>
</dbReference>
<evidence type="ECO:0000256" key="8">
    <source>
        <dbReference type="RuleBase" id="RU364003"/>
    </source>
</evidence>
<feature type="compositionally biased region" description="Polar residues" evidence="9">
    <location>
        <begin position="15"/>
        <end position="28"/>
    </location>
</feature>
<sequence length="216" mass="22443">MSWLFGGNNNKDDTITSPDASSGSSTLGFDTSQLTNVTNIITGPHGGFDPARLHPLAGLDKGVEYLDLEEEQLSTMEGSQGLIPSRGWTDDLCYGTGAVYLLGLGFGGLSGFFQGIKNIPPNSPGKLQLNTILNSITKRGPFMGNNAGILALSYNLINSTIDSFRGKHDTPGAILAGGVTGAIFKSSKGLKPMAYASALMAAAAGTWGVAKKSVLE</sequence>
<organism evidence="10 11">
    <name type="scientific">Naumovozyma castellii</name>
    <name type="common">Yeast</name>
    <name type="synonym">Saccharomyces castellii</name>
    <dbReference type="NCBI Taxonomy" id="27288"/>
    <lineage>
        <taxon>Eukaryota</taxon>
        <taxon>Fungi</taxon>
        <taxon>Dikarya</taxon>
        <taxon>Ascomycota</taxon>
        <taxon>Saccharomycotina</taxon>
        <taxon>Saccharomycetes</taxon>
        <taxon>Saccharomycetales</taxon>
        <taxon>Saccharomycetaceae</taxon>
        <taxon>Naumovozyma</taxon>
    </lineage>
</organism>
<dbReference type="OrthoDB" id="159299at2759"/>
<dbReference type="AlphaFoldDB" id="G0V6C6"/>
<dbReference type="eggNOG" id="KOG3324">
    <property type="taxonomic scope" value="Eukaryota"/>
</dbReference>
<evidence type="ECO:0000256" key="7">
    <source>
        <dbReference type="ARBA" id="ARBA00023136"/>
    </source>
</evidence>
<dbReference type="OMA" id="QYIMPEG"/>
<evidence type="ECO:0000256" key="6">
    <source>
        <dbReference type="ARBA" id="ARBA00023128"/>
    </source>
</evidence>
<keyword evidence="8" id="KW-0653">Protein transport</keyword>
<dbReference type="PANTHER" id="PTHR15371">
    <property type="entry name" value="TIM23"/>
    <property type="match status" value="1"/>
</dbReference>